<dbReference type="EMBL" id="OX465078">
    <property type="protein sequence ID" value="CAI9271424.1"/>
    <property type="molecule type" value="Genomic_DNA"/>
</dbReference>
<organism evidence="1 2">
    <name type="scientific">Lactuca saligna</name>
    <name type="common">Willowleaf lettuce</name>
    <dbReference type="NCBI Taxonomy" id="75948"/>
    <lineage>
        <taxon>Eukaryota</taxon>
        <taxon>Viridiplantae</taxon>
        <taxon>Streptophyta</taxon>
        <taxon>Embryophyta</taxon>
        <taxon>Tracheophyta</taxon>
        <taxon>Spermatophyta</taxon>
        <taxon>Magnoliopsida</taxon>
        <taxon>eudicotyledons</taxon>
        <taxon>Gunneridae</taxon>
        <taxon>Pentapetalae</taxon>
        <taxon>asterids</taxon>
        <taxon>campanulids</taxon>
        <taxon>Asterales</taxon>
        <taxon>Asteraceae</taxon>
        <taxon>Cichorioideae</taxon>
        <taxon>Cichorieae</taxon>
        <taxon>Lactucinae</taxon>
        <taxon>Lactuca</taxon>
    </lineage>
</organism>
<protein>
    <submittedName>
        <fullName evidence="1">Uncharacterized protein</fullName>
    </submittedName>
</protein>
<sequence length="152" mass="17465">MTKVQFKKLNRKLDSILEHSNALSLTKWENLLTTHRATVEMLTSTNVKLIEESSMAIHDSKKMITEVTKKVRKLHQEVQTFINDFRKSLDKNTANMNKVIEGFLLSLKAVKDSLSKIAEAKNVKLVLETQKSLFVAWSHERIQKEAIDDSNI</sequence>
<evidence type="ECO:0000313" key="2">
    <source>
        <dbReference type="Proteomes" id="UP001177003"/>
    </source>
</evidence>
<name>A0AA35Y8P9_LACSI</name>
<keyword evidence="2" id="KW-1185">Reference proteome</keyword>
<dbReference type="AlphaFoldDB" id="A0AA35Y8P9"/>
<accession>A0AA35Y8P9</accession>
<evidence type="ECO:0000313" key="1">
    <source>
        <dbReference type="EMBL" id="CAI9271424.1"/>
    </source>
</evidence>
<reference evidence="1" key="1">
    <citation type="submission" date="2023-04" db="EMBL/GenBank/DDBJ databases">
        <authorList>
            <person name="Vijverberg K."/>
            <person name="Xiong W."/>
            <person name="Schranz E."/>
        </authorList>
    </citation>
    <scope>NUCLEOTIDE SEQUENCE</scope>
</reference>
<gene>
    <name evidence="1" type="ORF">LSALG_LOCUS11694</name>
</gene>
<dbReference type="SUPFAM" id="SSF111384">
    <property type="entry name" value="OmpH-like"/>
    <property type="match status" value="1"/>
</dbReference>
<dbReference type="InterPro" id="IPR024930">
    <property type="entry name" value="Skp_dom_sf"/>
</dbReference>
<proteinExistence type="predicted"/>
<dbReference type="Proteomes" id="UP001177003">
    <property type="component" value="Chromosome 2"/>
</dbReference>